<protein>
    <recommendedName>
        <fullName evidence="1">4Fe-4S ferredoxin-type domain-containing protein</fullName>
    </recommendedName>
</protein>
<comment type="caution">
    <text evidence="2">The sequence shown here is derived from an EMBL/GenBank/DDBJ whole genome shotgun (WGS) entry which is preliminary data.</text>
</comment>
<dbReference type="AlphaFoldDB" id="X1KHL7"/>
<dbReference type="InterPro" id="IPR017896">
    <property type="entry name" value="4Fe4S_Fe-S-bd"/>
</dbReference>
<dbReference type="PROSITE" id="PS00198">
    <property type="entry name" value="4FE4S_FER_1"/>
    <property type="match status" value="2"/>
</dbReference>
<accession>X1KHL7</accession>
<reference evidence="2" key="1">
    <citation type="journal article" date="2014" name="Front. Microbiol.">
        <title>High frequency of phylogenetically diverse reductive dehalogenase-homologous genes in deep subseafloor sedimentary metagenomes.</title>
        <authorList>
            <person name="Kawai M."/>
            <person name="Futagami T."/>
            <person name="Toyoda A."/>
            <person name="Takaki Y."/>
            <person name="Nishi S."/>
            <person name="Hori S."/>
            <person name="Arai W."/>
            <person name="Tsubouchi T."/>
            <person name="Morono Y."/>
            <person name="Uchiyama I."/>
            <person name="Ito T."/>
            <person name="Fujiyama A."/>
            <person name="Inagaki F."/>
            <person name="Takami H."/>
        </authorList>
    </citation>
    <scope>NUCLEOTIDE SEQUENCE</scope>
    <source>
        <strain evidence="2">Expedition CK06-06</strain>
    </source>
</reference>
<dbReference type="InterPro" id="IPR017900">
    <property type="entry name" value="4Fe4S_Fe_S_CS"/>
</dbReference>
<proteinExistence type="predicted"/>
<dbReference type="EMBL" id="BARU01042133">
    <property type="protein sequence ID" value="GAH81558.1"/>
    <property type="molecule type" value="Genomic_DNA"/>
</dbReference>
<gene>
    <name evidence="2" type="ORF">S03H2_64804</name>
</gene>
<feature type="non-terminal residue" evidence="2">
    <location>
        <position position="1"/>
    </location>
</feature>
<dbReference type="Gene3D" id="3.30.70.20">
    <property type="match status" value="2"/>
</dbReference>
<feature type="domain" description="4Fe-4S ferredoxin-type" evidence="1">
    <location>
        <begin position="35"/>
        <end position="64"/>
    </location>
</feature>
<feature type="domain" description="4Fe-4S ferredoxin-type" evidence="1">
    <location>
        <begin position="5"/>
        <end position="33"/>
    </location>
</feature>
<evidence type="ECO:0000259" key="1">
    <source>
        <dbReference type="PROSITE" id="PS51379"/>
    </source>
</evidence>
<dbReference type="PROSITE" id="PS51379">
    <property type="entry name" value="4FE4S_FER_2"/>
    <property type="match status" value="2"/>
</dbReference>
<sequence>IIPYYAMVIDHKCAGCKSCIGLCPFKAITFNEIESVAEINDILCKGCGTCVAACPSKAIVQNHFDDVQILPMIETAIPKRAQKEEVKVE</sequence>
<dbReference type="SUPFAM" id="SSF54862">
    <property type="entry name" value="4Fe-4S ferredoxins"/>
    <property type="match status" value="1"/>
</dbReference>
<dbReference type="Pfam" id="PF13187">
    <property type="entry name" value="Fer4_9"/>
    <property type="match status" value="1"/>
</dbReference>
<organism evidence="2">
    <name type="scientific">marine sediment metagenome</name>
    <dbReference type="NCBI Taxonomy" id="412755"/>
    <lineage>
        <taxon>unclassified sequences</taxon>
        <taxon>metagenomes</taxon>
        <taxon>ecological metagenomes</taxon>
    </lineage>
</organism>
<name>X1KHL7_9ZZZZ</name>
<evidence type="ECO:0000313" key="2">
    <source>
        <dbReference type="EMBL" id="GAH81558.1"/>
    </source>
</evidence>